<protein>
    <recommendedName>
        <fullName evidence="4">MD-2-related lipid-recognition domain-containing protein</fullName>
    </recommendedName>
</protein>
<dbReference type="EMBL" id="VUJU01000624">
    <property type="protein sequence ID" value="KAF0769253.1"/>
    <property type="molecule type" value="Genomic_DNA"/>
</dbReference>
<feature type="non-terminal residue" evidence="2">
    <location>
        <position position="130"/>
    </location>
</feature>
<dbReference type="Proteomes" id="UP000478052">
    <property type="component" value="Unassembled WGS sequence"/>
</dbReference>
<evidence type="ECO:0000256" key="1">
    <source>
        <dbReference type="ARBA" id="ARBA00022729"/>
    </source>
</evidence>
<reference evidence="2 3" key="1">
    <citation type="submission" date="2019-08" db="EMBL/GenBank/DDBJ databases">
        <title>Whole genome of Aphis craccivora.</title>
        <authorList>
            <person name="Voronova N.V."/>
            <person name="Shulinski R.S."/>
            <person name="Bandarenka Y.V."/>
            <person name="Zhorov D.G."/>
            <person name="Warner D."/>
        </authorList>
    </citation>
    <scope>NUCLEOTIDE SEQUENCE [LARGE SCALE GENOMIC DNA]</scope>
    <source>
        <strain evidence="2">180601</strain>
        <tissue evidence="2">Whole Body</tissue>
    </source>
</reference>
<dbReference type="Gene3D" id="2.70.220.10">
    <property type="entry name" value="Ganglioside GM2 activator"/>
    <property type="match status" value="1"/>
</dbReference>
<accession>A0A6G0ZF22</accession>
<organism evidence="2 3">
    <name type="scientific">Aphis craccivora</name>
    <name type="common">Cowpea aphid</name>
    <dbReference type="NCBI Taxonomy" id="307492"/>
    <lineage>
        <taxon>Eukaryota</taxon>
        <taxon>Metazoa</taxon>
        <taxon>Ecdysozoa</taxon>
        <taxon>Arthropoda</taxon>
        <taxon>Hexapoda</taxon>
        <taxon>Insecta</taxon>
        <taxon>Pterygota</taxon>
        <taxon>Neoptera</taxon>
        <taxon>Paraneoptera</taxon>
        <taxon>Hemiptera</taxon>
        <taxon>Sternorrhyncha</taxon>
        <taxon>Aphidomorpha</taxon>
        <taxon>Aphidoidea</taxon>
        <taxon>Aphididae</taxon>
        <taxon>Aphidini</taxon>
        <taxon>Aphis</taxon>
        <taxon>Aphis</taxon>
    </lineage>
</organism>
<dbReference type="OrthoDB" id="6611940at2759"/>
<keyword evidence="3" id="KW-1185">Reference proteome</keyword>
<evidence type="ECO:0000313" key="2">
    <source>
        <dbReference type="EMBL" id="KAF0769253.1"/>
    </source>
</evidence>
<sequence>MKGNITLLTPLDDTLTLDINAASWGSTGGWKPNAMVYITKNACSNFKKLVGNVWNTLSESFNFHINNCPVPVGKFTTTGIDLKKLEELNVPKVFFYGKYKYILKFKNGENKILGCFAMEITLLRPWEKLI</sequence>
<gene>
    <name evidence="2" type="ORF">FWK35_00002112</name>
</gene>
<name>A0A6G0ZF22_APHCR</name>
<proteinExistence type="predicted"/>
<evidence type="ECO:0008006" key="4">
    <source>
        <dbReference type="Google" id="ProtNLM"/>
    </source>
</evidence>
<keyword evidence="1" id="KW-0732">Signal</keyword>
<comment type="caution">
    <text evidence="2">The sequence shown here is derived from an EMBL/GenBank/DDBJ whole genome shotgun (WGS) entry which is preliminary data.</text>
</comment>
<evidence type="ECO:0000313" key="3">
    <source>
        <dbReference type="Proteomes" id="UP000478052"/>
    </source>
</evidence>
<dbReference type="InterPro" id="IPR036846">
    <property type="entry name" value="GM2-AP_sf"/>
</dbReference>
<dbReference type="AlphaFoldDB" id="A0A6G0ZF22"/>